<evidence type="ECO:0000313" key="3">
    <source>
        <dbReference type="EMBL" id="OLF06911.1"/>
    </source>
</evidence>
<dbReference type="RefSeq" id="WP_198943102.1">
    <property type="nucleotide sequence ID" value="NZ_MSIE01000112.1"/>
</dbReference>
<evidence type="ECO:0000256" key="1">
    <source>
        <dbReference type="SAM" id="MobiDB-lite"/>
    </source>
</evidence>
<gene>
    <name evidence="3" type="ORF">BU204_36135</name>
</gene>
<evidence type="ECO:0000313" key="4">
    <source>
        <dbReference type="Proteomes" id="UP000185596"/>
    </source>
</evidence>
<dbReference type="Gene3D" id="3.30.750.140">
    <property type="match status" value="1"/>
</dbReference>
<evidence type="ECO:0000259" key="2">
    <source>
        <dbReference type="Pfam" id="PF02120"/>
    </source>
</evidence>
<protein>
    <recommendedName>
        <fullName evidence="2">Flagellar hook-length control protein-like C-terminal domain-containing protein</fullName>
    </recommendedName>
</protein>
<feature type="compositionally biased region" description="Gly residues" evidence="1">
    <location>
        <begin position="8"/>
        <end position="17"/>
    </location>
</feature>
<feature type="compositionally biased region" description="Low complexity" evidence="1">
    <location>
        <begin position="18"/>
        <end position="125"/>
    </location>
</feature>
<dbReference type="AlphaFoldDB" id="A0A1Q8BXS4"/>
<feature type="domain" description="Flagellar hook-length control protein-like C-terminal" evidence="2">
    <location>
        <begin position="222"/>
        <end position="284"/>
    </location>
</feature>
<feature type="region of interest" description="Disordered" evidence="1">
    <location>
        <begin position="1"/>
        <end position="151"/>
    </location>
</feature>
<dbReference type="Proteomes" id="UP000185596">
    <property type="component" value="Unassembled WGS sequence"/>
</dbReference>
<proteinExistence type="predicted"/>
<dbReference type="STRING" id="1912961.BU204_36135"/>
<sequence length="340" mass="32953">GPTVATGVGSGLLGGLPAGAAADAGAATGTPTAATGVDPTVPVATPAVVTGSPSADGVPTVGLPTPAVPAPTVSTDTPPTETVSTPTVPTTAPGEVAGTAPTPDPLADGAAPAPTPADAAPPTDGTEADGQEPGAQVPGLPGSGALPGAAVLPTGTAQDAASEGLAQVQPLGVDAMVAALQPAPVSASVQQVTTLAPVVAAERQAPAPPAQQLAAEIVPLRDKTGEHSLTVSLHPVDLGPITVTARIQGTDIHLDLGGATESGREALRNALPDLRRELERAGFTSCLLDTNAGGSSGERRMPWQLPRGAQHSSGAASAVTGLDLLPVRPRVGTGQLDLHA</sequence>
<dbReference type="EMBL" id="MSIE01000112">
    <property type="protein sequence ID" value="OLF06911.1"/>
    <property type="molecule type" value="Genomic_DNA"/>
</dbReference>
<reference evidence="3 4" key="1">
    <citation type="submission" date="2016-12" db="EMBL/GenBank/DDBJ databases">
        <title>The draft genome sequence of Actinophytocola sp. 11-183.</title>
        <authorList>
            <person name="Wang W."/>
            <person name="Yuan L."/>
        </authorList>
    </citation>
    <scope>NUCLEOTIDE SEQUENCE [LARGE SCALE GENOMIC DNA]</scope>
    <source>
        <strain evidence="3 4">11-183</strain>
    </source>
</reference>
<dbReference type="InterPro" id="IPR021136">
    <property type="entry name" value="Flagellar_hook_control-like_C"/>
</dbReference>
<feature type="compositionally biased region" description="Low complexity" evidence="1">
    <location>
        <begin position="137"/>
        <end position="151"/>
    </location>
</feature>
<organism evidence="3 4">
    <name type="scientific">Actinophytocola xanthii</name>
    <dbReference type="NCBI Taxonomy" id="1912961"/>
    <lineage>
        <taxon>Bacteria</taxon>
        <taxon>Bacillati</taxon>
        <taxon>Actinomycetota</taxon>
        <taxon>Actinomycetes</taxon>
        <taxon>Pseudonocardiales</taxon>
        <taxon>Pseudonocardiaceae</taxon>
    </lineage>
</organism>
<dbReference type="CDD" id="cd17470">
    <property type="entry name" value="T3SS_Flik_C"/>
    <property type="match status" value="1"/>
</dbReference>
<dbReference type="Pfam" id="PF02120">
    <property type="entry name" value="Flg_hook"/>
    <property type="match status" value="1"/>
</dbReference>
<dbReference type="InterPro" id="IPR038610">
    <property type="entry name" value="FliK-like_C_sf"/>
</dbReference>
<keyword evidence="4" id="KW-1185">Reference proteome</keyword>
<name>A0A1Q8BXS4_9PSEU</name>
<accession>A0A1Q8BXS4</accession>
<feature type="non-terminal residue" evidence="3">
    <location>
        <position position="1"/>
    </location>
</feature>
<comment type="caution">
    <text evidence="3">The sequence shown here is derived from an EMBL/GenBank/DDBJ whole genome shotgun (WGS) entry which is preliminary data.</text>
</comment>